<keyword evidence="1" id="KW-0472">Membrane</keyword>
<accession>A0A1M5I9N6</accession>
<sequence>MNYSFQNDRLSLCEKDTCLHLKGNNAKVISTILTVVTFVAAVSAIAKTIK</sequence>
<protein>
    <submittedName>
        <fullName evidence="2">Uncharacterized protein</fullName>
    </submittedName>
</protein>
<evidence type="ECO:0000313" key="2">
    <source>
        <dbReference type="EMBL" id="SHG25006.1"/>
    </source>
</evidence>
<gene>
    <name evidence="2" type="ORF">SAMN05444483_10749</name>
</gene>
<dbReference type="Proteomes" id="UP000183945">
    <property type="component" value="Unassembled WGS sequence"/>
</dbReference>
<name>A0A1M5I9N6_SALEC</name>
<dbReference type="EMBL" id="FQVT01000007">
    <property type="protein sequence ID" value="SHG25006.1"/>
    <property type="molecule type" value="Genomic_DNA"/>
</dbReference>
<proteinExistence type="predicted"/>
<dbReference type="STRING" id="1073325.SAMN05444483_10749"/>
<organism evidence="2 3">
    <name type="scientific">Salegentibacter echinorum</name>
    <dbReference type="NCBI Taxonomy" id="1073325"/>
    <lineage>
        <taxon>Bacteria</taxon>
        <taxon>Pseudomonadati</taxon>
        <taxon>Bacteroidota</taxon>
        <taxon>Flavobacteriia</taxon>
        <taxon>Flavobacteriales</taxon>
        <taxon>Flavobacteriaceae</taxon>
        <taxon>Salegentibacter</taxon>
    </lineage>
</organism>
<dbReference type="AlphaFoldDB" id="A0A1M5I9N6"/>
<evidence type="ECO:0000313" key="3">
    <source>
        <dbReference type="Proteomes" id="UP000183945"/>
    </source>
</evidence>
<evidence type="ECO:0000256" key="1">
    <source>
        <dbReference type="SAM" id="Phobius"/>
    </source>
</evidence>
<keyword evidence="3" id="KW-1185">Reference proteome</keyword>
<keyword evidence="1" id="KW-0812">Transmembrane</keyword>
<feature type="transmembrane region" description="Helical" evidence="1">
    <location>
        <begin position="28"/>
        <end position="46"/>
    </location>
</feature>
<dbReference type="RefSeq" id="WP_175545957.1">
    <property type="nucleotide sequence ID" value="NZ_FQVT01000007.1"/>
</dbReference>
<keyword evidence="1" id="KW-1133">Transmembrane helix</keyword>
<reference evidence="3" key="1">
    <citation type="submission" date="2016-11" db="EMBL/GenBank/DDBJ databases">
        <authorList>
            <person name="Varghese N."/>
            <person name="Submissions S."/>
        </authorList>
    </citation>
    <scope>NUCLEOTIDE SEQUENCE [LARGE SCALE GENOMIC DNA]</scope>
    <source>
        <strain evidence="3">DSM 24579</strain>
    </source>
</reference>